<feature type="domain" description="PilY1 beta-propeller" evidence="7">
    <location>
        <begin position="245"/>
        <end position="536"/>
    </location>
</feature>
<dbReference type="InterPro" id="IPR011047">
    <property type="entry name" value="Quinoprotein_ADH-like_sf"/>
</dbReference>
<dbReference type="Pfam" id="PF05567">
    <property type="entry name" value="T4P_PilY1"/>
    <property type="match status" value="1"/>
</dbReference>
<keyword evidence="4" id="KW-0479">Metal-binding</keyword>
<reference evidence="8 9" key="1">
    <citation type="submission" date="2015-05" db="EMBL/GenBank/DDBJ databases">
        <title>Genome sequencing and analysis of members of genus Stenotrophomonas.</title>
        <authorList>
            <person name="Patil P.P."/>
            <person name="Midha S."/>
            <person name="Patil P.B."/>
        </authorList>
    </citation>
    <scope>NUCLEOTIDE SEQUENCE [LARGE SCALE GENOMIC DNA]</scope>
    <source>
        <strain evidence="8 9">DSM 18941</strain>
    </source>
</reference>
<organism evidence="8 9">
    <name type="scientific">Stenotrophomonas terrae</name>
    <dbReference type="NCBI Taxonomy" id="405446"/>
    <lineage>
        <taxon>Bacteria</taxon>
        <taxon>Pseudomonadati</taxon>
        <taxon>Pseudomonadota</taxon>
        <taxon>Gammaproteobacteria</taxon>
        <taxon>Lysobacterales</taxon>
        <taxon>Lysobacteraceae</taxon>
        <taxon>Stenotrophomonas</taxon>
    </lineage>
</organism>
<keyword evidence="6" id="KW-0281">Fimbrium</keyword>
<evidence type="ECO:0000256" key="1">
    <source>
        <dbReference type="ARBA" id="ARBA00004561"/>
    </source>
</evidence>
<comment type="similarity">
    <text evidence="2">Belongs to the PilY1 family.</text>
</comment>
<keyword evidence="3" id="KW-1029">Fimbrium biogenesis</keyword>
<dbReference type="EMBL" id="LDJJ01000047">
    <property type="protein sequence ID" value="KRG66469.1"/>
    <property type="molecule type" value="Genomic_DNA"/>
</dbReference>
<proteinExistence type="inferred from homology"/>
<gene>
    <name evidence="8" type="ORF">ABB27_13785</name>
</gene>
<evidence type="ECO:0000256" key="4">
    <source>
        <dbReference type="ARBA" id="ARBA00022723"/>
    </source>
</evidence>
<dbReference type="InterPro" id="IPR015943">
    <property type="entry name" value="WD40/YVTN_repeat-like_dom_sf"/>
</dbReference>
<comment type="subcellular location">
    <subcellularLocation>
        <location evidence="1">Fimbrium</location>
    </subcellularLocation>
</comment>
<accession>A0A0R0CAZ9</accession>
<protein>
    <submittedName>
        <fullName evidence="8">Pilus assembly protein</fullName>
    </submittedName>
</protein>
<evidence type="ECO:0000313" key="8">
    <source>
        <dbReference type="EMBL" id="KRG66469.1"/>
    </source>
</evidence>
<keyword evidence="5" id="KW-0106">Calcium</keyword>
<sequence length="705" mass="73525">MRYWKNDLRTDLTNDVPTNGSDPGFWQHMVTFGIAIGLAGNTGFKSVAEVPANFSSWPNPNDDEDGDRIDDLLHAAVNGRGQFVSAGDPEAFARGLSNALAAITERIGSFSNVSANSTSLDTGAKVFQASYISGVWTGQVAAYAIANQVVSSDPTWRASEGVPTTNRKVFSSTGTAGTVFPAGATADQLTALARTGVNDYPVTAADNAAYIAGARNLEQSQGGTLRNRNYLFGDVVNSSPAYVKDTETIYVGANDGMLHAINAVNGSELFTFIPSGINWTNLGQISRPDYAHRFFVDGPMVVSTRAQTPDQNVLVGALGKGGKGLFALDVTDPANFGARSYKWETSASSANMGLVQSRPVIAKLNDGSTAVIVANGINSTNGHAVLMMYDLQTGALIKEIDTGVGSGVAGDVNSNGLFAPTGWDADGNGTVDYVYGGDMLGNVWKFDISAAAASSWVVSGGAPLFQAVDSSGTAQPITSGLSISMHPTTYQTWVMFGTGRLMTVGDMSNKSVQTLYGIIDDGSAKARRGDNANLTGRSVVVGGSYGGYPVRSFEPKAALPMGSKGWFVDLLQPGTSGSTAQGERVVSDSQMVGDVLIVSSVIPTSEACQPDGRGYLNALDAYTGTSTGPSLFDLNGDGSYTDEVLTNGDTKLPIGSVDLGVGMPTLADVLRGIAVLGGSSGGRAKVNVRETRNVGRVSWREIINN</sequence>
<evidence type="ECO:0000259" key="7">
    <source>
        <dbReference type="Pfam" id="PF05567"/>
    </source>
</evidence>
<evidence type="ECO:0000256" key="6">
    <source>
        <dbReference type="ARBA" id="ARBA00023263"/>
    </source>
</evidence>
<dbReference type="SUPFAM" id="SSF50998">
    <property type="entry name" value="Quinoprotein alcohol dehydrogenase-like"/>
    <property type="match status" value="1"/>
</dbReference>
<dbReference type="GO" id="GO:0009289">
    <property type="term" value="C:pilus"/>
    <property type="evidence" value="ECO:0007669"/>
    <property type="project" value="UniProtKB-SubCell"/>
</dbReference>
<evidence type="ECO:0000256" key="5">
    <source>
        <dbReference type="ARBA" id="ARBA00022837"/>
    </source>
</evidence>
<evidence type="ECO:0000313" key="9">
    <source>
        <dbReference type="Proteomes" id="UP000051863"/>
    </source>
</evidence>
<dbReference type="PATRIC" id="fig|405446.3.peg.2368"/>
<dbReference type="InterPro" id="IPR008707">
    <property type="entry name" value="B-propeller_PilY1"/>
</dbReference>
<dbReference type="AlphaFoldDB" id="A0A0R0CAZ9"/>
<name>A0A0R0CAZ9_9GAMM</name>
<dbReference type="Proteomes" id="UP000051863">
    <property type="component" value="Unassembled WGS sequence"/>
</dbReference>
<dbReference type="GO" id="GO:0046872">
    <property type="term" value="F:metal ion binding"/>
    <property type="evidence" value="ECO:0007669"/>
    <property type="project" value="UniProtKB-KW"/>
</dbReference>
<evidence type="ECO:0000256" key="2">
    <source>
        <dbReference type="ARBA" id="ARBA00008387"/>
    </source>
</evidence>
<comment type="caution">
    <text evidence="8">The sequence shown here is derived from an EMBL/GenBank/DDBJ whole genome shotgun (WGS) entry which is preliminary data.</text>
</comment>
<dbReference type="Gene3D" id="2.130.10.10">
    <property type="entry name" value="YVTN repeat-like/Quinoprotein amine dehydrogenase"/>
    <property type="match status" value="1"/>
</dbReference>
<evidence type="ECO:0000256" key="3">
    <source>
        <dbReference type="ARBA" id="ARBA00022558"/>
    </source>
</evidence>
<dbReference type="OrthoDB" id="7156875at2"/>
<keyword evidence="9" id="KW-1185">Reference proteome</keyword>